<feature type="transmembrane region" description="Helical" evidence="7">
    <location>
        <begin position="6"/>
        <end position="28"/>
    </location>
</feature>
<dbReference type="EMBL" id="SFAT01000017">
    <property type="protein sequence ID" value="TRV01163.1"/>
    <property type="molecule type" value="Genomic_DNA"/>
</dbReference>
<feature type="transmembrane region" description="Helical" evidence="7">
    <location>
        <begin position="205"/>
        <end position="224"/>
    </location>
</feature>
<gene>
    <name evidence="9" type="ORF">EWV75_01605</name>
</gene>
<dbReference type="Proteomes" id="UP000320523">
    <property type="component" value="Unassembled WGS sequence"/>
</dbReference>
<dbReference type="InterPro" id="IPR050794">
    <property type="entry name" value="CPA2_transporter"/>
</dbReference>
<dbReference type="GO" id="GO:0015297">
    <property type="term" value="F:antiporter activity"/>
    <property type="evidence" value="ECO:0007669"/>
    <property type="project" value="InterPro"/>
</dbReference>
<dbReference type="InterPro" id="IPR006153">
    <property type="entry name" value="Cation/H_exchanger_TM"/>
</dbReference>
<keyword evidence="6 7" id="KW-0472">Membrane</keyword>
<feature type="domain" description="Cation/H+ exchanger transmembrane" evidence="8">
    <location>
        <begin position="19"/>
        <end position="401"/>
    </location>
</feature>
<dbReference type="PANTHER" id="PTHR32468:SF0">
    <property type="entry name" value="K(+)_H(+) ANTIPORTER 1"/>
    <property type="match status" value="1"/>
</dbReference>
<accession>A0A552JZI5</accession>
<feature type="transmembrane region" description="Helical" evidence="7">
    <location>
        <begin position="101"/>
        <end position="123"/>
    </location>
</feature>
<protein>
    <submittedName>
        <fullName evidence="9">Sodium:proton antiporter</fullName>
    </submittedName>
</protein>
<evidence type="ECO:0000256" key="5">
    <source>
        <dbReference type="ARBA" id="ARBA00023065"/>
    </source>
</evidence>
<feature type="transmembrane region" description="Helical" evidence="7">
    <location>
        <begin position="236"/>
        <end position="253"/>
    </location>
</feature>
<comment type="subcellular location">
    <subcellularLocation>
        <location evidence="1">Membrane</location>
        <topology evidence="1">Multi-pass membrane protein</topology>
    </subcellularLocation>
</comment>
<dbReference type="Gene3D" id="1.20.1530.20">
    <property type="match status" value="1"/>
</dbReference>
<feature type="transmembrane region" description="Helical" evidence="7">
    <location>
        <begin position="259"/>
        <end position="276"/>
    </location>
</feature>
<keyword evidence="3 7" id="KW-0812">Transmembrane</keyword>
<keyword evidence="5" id="KW-0406">Ion transport</keyword>
<evidence type="ECO:0000313" key="9">
    <source>
        <dbReference type="EMBL" id="TRV01163.1"/>
    </source>
</evidence>
<feature type="transmembrane region" description="Helical" evidence="7">
    <location>
        <begin position="377"/>
        <end position="402"/>
    </location>
</feature>
<evidence type="ECO:0000259" key="8">
    <source>
        <dbReference type="Pfam" id="PF00999"/>
    </source>
</evidence>
<evidence type="ECO:0000256" key="6">
    <source>
        <dbReference type="ARBA" id="ARBA00023136"/>
    </source>
</evidence>
<evidence type="ECO:0000256" key="2">
    <source>
        <dbReference type="ARBA" id="ARBA00022448"/>
    </source>
</evidence>
<evidence type="ECO:0000256" key="1">
    <source>
        <dbReference type="ARBA" id="ARBA00004141"/>
    </source>
</evidence>
<feature type="transmembrane region" description="Helical" evidence="7">
    <location>
        <begin position="170"/>
        <end position="193"/>
    </location>
</feature>
<comment type="caution">
    <text evidence="9">The sequence shown here is derived from an EMBL/GenBank/DDBJ whole genome shotgun (WGS) entry which is preliminary data.</text>
</comment>
<evidence type="ECO:0000256" key="3">
    <source>
        <dbReference type="ARBA" id="ARBA00022692"/>
    </source>
</evidence>
<feature type="transmembrane region" description="Helical" evidence="7">
    <location>
        <begin position="35"/>
        <end position="57"/>
    </location>
</feature>
<dbReference type="GO" id="GO:1902600">
    <property type="term" value="P:proton transmembrane transport"/>
    <property type="evidence" value="ECO:0007669"/>
    <property type="project" value="InterPro"/>
</dbReference>
<feature type="transmembrane region" description="Helical" evidence="7">
    <location>
        <begin position="288"/>
        <end position="306"/>
    </location>
</feature>
<reference evidence="9 10" key="1">
    <citation type="submission" date="2019-01" db="EMBL/GenBank/DDBJ databases">
        <title>Coherence of Microcystis species and biogeography revealed through population genomics.</title>
        <authorList>
            <person name="Perez-Carrascal O.M."/>
            <person name="Terrat Y."/>
            <person name="Giani A."/>
            <person name="Fortin N."/>
            <person name="Tromas N."/>
            <person name="Shapiro B.J."/>
        </authorList>
    </citation>
    <scope>NUCLEOTIDE SEQUENCE [LARGE SCALE GENOMIC DNA]</scope>
    <source>
        <strain evidence="9">Mw_QC_S_20081001_S30D</strain>
    </source>
</reference>
<name>A0A552JZI5_9CHRO</name>
<dbReference type="Pfam" id="PF00999">
    <property type="entry name" value="Na_H_Exchanger"/>
    <property type="match status" value="1"/>
</dbReference>
<evidence type="ECO:0000256" key="4">
    <source>
        <dbReference type="ARBA" id="ARBA00022989"/>
    </source>
</evidence>
<evidence type="ECO:0000256" key="7">
    <source>
        <dbReference type="SAM" id="Phobius"/>
    </source>
</evidence>
<dbReference type="GO" id="GO:0016020">
    <property type="term" value="C:membrane"/>
    <property type="evidence" value="ECO:0007669"/>
    <property type="project" value="UniProtKB-SubCell"/>
</dbReference>
<dbReference type="InterPro" id="IPR038770">
    <property type="entry name" value="Na+/solute_symporter_sf"/>
</dbReference>
<organism evidence="9 10">
    <name type="scientific">Microcystis wesenbergii Mw_QC_S_20081001_S30D</name>
    <dbReference type="NCBI Taxonomy" id="2486245"/>
    <lineage>
        <taxon>Bacteria</taxon>
        <taxon>Bacillati</taxon>
        <taxon>Cyanobacteriota</taxon>
        <taxon>Cyanophyceae</taxon>
        <taxon>Oscillatoriophycideae</taxon>
        <taxon>Chroococcales</taxon>
        <taxon>Microcystaceae</taxon>
        <taxon>Microcystis</taxon>
    </lineage>
</organism>
<feature type="transmembrane region" description="Helical" evidence="7">
    <location>
        <begin position="135"/>
        <end position="158"/>
    </location>
</feature>
<keyword evidence="4 7" id="KW-1133">Transmembrane helix</keyword>
<evidence type="ECO:0000313" key="10">
    <source>
        <dbReference type="Proteomes" id="UP000320523"/>
    </source>
</evidence>
<feature type="transmembrane region" description="Helical" evidence="7">
    <location>
        <begin position="318"/>
        <end position="341"/>
    </location>
</feature>
<keyword evidence="2" id="KW-0813">Transport</keyword>
<dbReference type="AlphaFoldDB" id="A0A552JZI5"/>
<feature type="transmembrane region" description="Helical" evidence="7">
    <location>
        <begin position="69"/>
        <end position="89"/>
    </location>
</feature>
<proteinExistence type="predicted"/>
<dbReference type="PANTHER" id="PTHR32468">
    <property type="entry name" value="CATION/H + ANTIPORTER"/>
    <property type="match status" value="1"/>
</dbReference>
<sequence>MDTKTLLLILLDIVLIIGLARLVGLLFYRFHQPPVIGEIIAGIMLGPSLLGLLSKSLETTLFPTTIQPFLYLLSQIGLIFYMFLVGLELNLHNLRKQVKVAILISNVSVICPFILGVILAFFVLYSLNQPNSTAFLPFAFFIGAAMSITAFPVLARILTDTGLAKTPLGTLGLTCASVDDISAWCLLAIAIGITHNNQIGEAIPTLFGVSFYTVVMFTLGQKAFKYLLRNYDKTEYLNQGLLTFIYIVVILSAMLTEWIGIDVIFGGFIVGVILPKNNNLSKELTEKTEEFVSIFLLPIFFAYSGLSTNMSLLNHPYLWGVCALIIIVAITGKYGGVYITSRILGINSQEAKALGWLMNTRGLTELIILNVGLKLGVISPVVFTLFVIMAIMTTIMASPLVAKTYPVPIR</sequence>